<dbReference type="GO" id="GO:0005975">
    <property type="term" value="P:carbohydrate metabolic process"/>
    <property type="evidence" value="ECO:0007669"/>
    <property type="project" value="InterPro"/>
</dbReference>
<evidence type="ECO:0000259" key="8">
    <source>
        <dbReference type="Pfam" id="PF17801"/>
    </source>
</evidence>
<evidence type="ECO:0000256" key="5">
    <source>
        <dbReference type="ARBA" id="ARBA00022801"/>
    </source>
</evidence>
<keyword evidence="5" id="KW-0378">Hydrolase</keyword>
<dbReference type="Pfam" id="PF16499">
    <property type="entry name" value="Melibiase_2"/>
    <property type="match status" value="1"/>
</dbReference>
<comment type="similarity">
    <text evidence="2">Belongs to the glycosyl hydrolase 27 family.</text>
</comment>
<dbReference type="GO" id="GO:0004557">
    <property type="term" value="F:alpha-galactosidase activity"/>
    <property type="evidence" value="ECO:0007669"/>
    <property type="project" value="UniProtKB-EC"/>
</dbReference>
<evidence type="ECO:0000256" key="2">
    <source>
        <dbReference type="ARBA" id="ARBA00009743"/>
    </source>
</evidence>
<dbReference type="InterPro" id="IPR013785">
    <property type="entry name" value="Aldolase_TIM"/>
</dbReference>
<keyword evidence="10" id="KW-1185">Reference proteome</keyword>
<dbReference type="EC" id="3.2.1.22" evidence="3"/>
<comment type="catalytic activity">
    <reaction evidence="1">
        <text>Hydrolysis of terminal, non-reducing alpha-D-galactose residues in alpha-D-galactosides, including galactose oligosaccharides, galactomannans and galactolipids.</text>
        <dbReference type="EC" id="3.2.1.22"/>
    </reaction>
</comment>
<evidence type="ECO:0000256" key="3">
    <source>
        <dbReference type="ARBA" id="ARBA00012755"/>
    </source>
</evidence>
<dbReference type="InterPro" id="IPR013780">
    <property type="entry name" value="Glyco_hydro_b"/>
</dbReference>
<dbReference type="PANTHER" id="PTHR11452:SF42">
    <property type="entry name" value="ALPHA-GALACTOSIDASE"/>
    <property type="match status" value="1"/>
</dbReference>
<keyword evidence="7" id="KW-1133">Transmembrane helix</keyword>
<reference evidence="9" key="1">
    <citation type="submission" date="2016-03" db="EMBL/GenBank/DDBJ databases">
        <title>Mechanisms controlling the formation of the plant cell surface in tip-growing cells are functionally conserved among land plants.</title>
        <authorList>
            <person name="Honkanen S."/>
            <person name="Jones V.A."/>
            <person name="Morieri G."/>
            <person name="Champion C."/>
            <person name="Hetherington A.J."/>
            <person name="Kelly S."/>
            <person name="Saint-Marcoux D."/>
            <person name="Proust H."/>
            <person name="Prescott H."/>
            <person name="Dolan L."/>
        </authorList>
    </citation>
    <scope>NUCLEOTIDE SEQUENCE [LARGE SCALE GENOMIC DNA]</scope>
    <source>
        <tissue evidence="9">Whole gametophyte</tissue>
    </source>
</reference>
<dbReference type="InterPro" id="IPR002241">
    <property type="entry name" value="Glyco_hydro_27"/>
</dbReference>
<organism evidence="9 10">
    <name type="scientific">Marchantia polymorpha subsp. ruderalis</name>
    <dbReference type="NCBI Taxonomy" id="1480154"/>
    <lineage>
        <taxon>Eukaryota</taxon>
        <taxon>Viridiplantae</taxon>
        <taxon>Streptophyta</taxon>
        <taxon>Embryophyta</taxon>
        <taxon>Marchantiophyta</taxon>
        <taxon>Marchantiopsida</taxon>
        <taxon>Marchantiidae</taxon>
        <taxon>Marchantiales</taxon>
        <taxon>Marchantiaceae</taxon>
        <taxon>Marchantia</taxon>
    </lineage>
</organism>
<sequence length="633" mass="69604">MIPSWNSCVLQPPPAAIARSVGVGQSSLGAVVVNLGSGGRHGHMESMDPVATVQYRLLGGSMAEYFSSTLIVCTQSLRTDLPDPDVHESSNCITPGSKTMAGKFSRDSEFFLFFTFVFCAALTPNGVAMGQAQKHKPAAGLAASPPRGWNSYDSFSWLVTEQEFLANAEYVAQNLLERGYEYVVVDFLWYRKNETGASVHGGTDIIDQWGRLQPDPTRWPSSKGGLGFSLVAERVHSLGLKFGIHVMRGISLAAVQANTSILGTENARAQNIARLDDSCKWMPESFVGVNTSIYEGRAFIRSLYEQYASWGVDFGAVSLTSFHRSQRVAQNCQFLPLAPWPTEPAPLESPLAVKHDCVFGTDLELEEVKTVSEILADLARPVLYSLSPGIGTSTDLAHQVGQYVNAYRVTGDTWDRWNQVRNHFDTARDFASSGLTGASGLRGYSWPDFDMLPLGWLTDPDANQGPHRTCDLSETEQRTLMTLWAIAKSPLFYGGDLRNMNNFTLSLITNSIMLEVNAKSRNNMEVNVQYPSSAARRMKASTTNVDSDDKRVWAACGDSGQVYLAVFNLGRREKTLAIPIDQIIQALRQRDPQSLWKCSGTEAWTNESVEIEHGVLSIEVPSHGSYLYSLSCS</sequence>
<dbReference type="SUPFAM" id="SSF51445">
    <property type="entry name" value="(Trans)glycosidases"/>
    <property type="match status" value="1"/>
</dbReference>
<accession>A0A176VSP8</accession>
<dbReference type="AlphaFoldDB" id="A0A176VSP8"/>
<evidence type="ECO:0000256" key="4">
    <source>
        <dbReference type="ARBA" id="ARBA00022729"/>
    </source>
</evidence>
<dbReference type="Gene3D" id="2.60.40.1180">
    <property type="entry name" value="Golgi alpha-mannosidase II"/>
    <property type="match status" value="1"/>
</dbReference>
<keyword evidence="6" id="KW-0326">Glycosidase</keyword>
<keyword evidence="7" id="KW-0472">Membrane</keyword>
<name>A0A176VSP8_MARPO</name>
<evidence type="ECO:0000256" key="1">
    <source>
        <dbReference type="ARBA" id="ARBA00001255"/>
    </source>
</evidence>
<dbReference type="Proteomes" id="UP000077202">
    <property type="component" value="Unassembled WGS sequence"/>
</dbReference>
<dbReference type="Pfam" id="PF17801">
    <property type="entry name" value="Melibiase_C"/>
    <property type="match status" value="1"/>
</dbReference>
<dbReference type="CDD" id="cd14792">
    <property type="entry name" value="GH27"/>
    <property type="match status" value="1"/>
</dbReference>
<gene>
    <name evidence="9" type="ORF">AXG93_369s1430</name>
</gene>
<protein>
    <recommendedName>
        <fullName evidence="3">alpha-galactosidase</fullName>
        <ecNumber evidence="3">3.2.1.22</ecNumber>
    </recommendedName>
</protein>
<evidence type="ECO:0000256" key="7">
    <source>
        <dbReference type="SAM" id="Phobius"/>
    </source>
</evidence>
<dbReference type="PANTHER" id="PTHR11452">
    <property type="entry name" value="ALPHA-GALACTOSIDASE/ALPHA-N-ACETYLGALACTOSAMINIDASE"/>
    <property type="match status" value="1"/>
</dbReference>
<dbReference type="EMBL" id="LVLJ01002763">
    <property type="protein sequence ID" value="OAE23849.1"/>
    <property type="molecule type" value="Genomic_DNA"/>
</dbReference>
<dbReference type="InterPro" id="IPR041233">
    <property type="entry name" value="Melibiase_C"/>
</dbReference>
<evidence type="ECO:0000313" key="9">
    <source>
        <dbReference type="EMBL" id="OAE23849.1"/>
    </source>
</evidence>
<keyword evidence="4" id="KW-0732">Signal</keyword>
<feature type="transmembrane region" description="Helical" evidence="7">
    <location>
        <begin position="110"/>
        <end position="129"/>
    </location>
</feature>
<feature type="domain" description="Alpha galactosidase C-terminal" evidence="8">
    <location>
        <begin position="548"/>
        <end position="630"/>
    </location>
</feature>
<comment type="caution">
    <text evidence="9">The sequence shown here is derived from an EMBL/GenBank/DDBJ whole genome shotgun (WGS) entry which is preliminary data.</text>
</comment>
<evidence type="ECO:0000313" key="10">
    <source>
        <dbReference type="Proteomes" id="UP000077202"/>
    </source>
</evidence>
<proteinExistence type="inferred from homology"/>
<keyword evidence="7" id="KW-0812">Transmembrane</keyword>
<evidence type="ECO:0000256" key="6">
    <source>
        <dbReference type="ARBA" id="ARBA00023295"/>
    </source>
</evidence>
<dbReference type="Gene3D" id="3.20.20.70">
    <property type="entry name" value="Aldolase class I"/>
    <property type="match status" value="2"/>
</dbReference>
<dbReference type="InterPro" id="IPR017853">
    <property type="entry name" value="GH"/>
</dbReference>